<dbReference type="Proteomes" id="UP000265631">
    <property type="component" value="Unassembled WGS sequence"/>
</dbReference>
<reference evidence="2 3" key="1">
    <citation type="journal article" date="2018" name="PLoS Pathog.">
        <title>Evolution of structural diversity of trichothecenes, a family of toxins produced by plant pathogenic and entomopathogenic fungi.</title>
        <authorList>
            <person name="Proctor R.H."/>
            <person name="McCormick S.P."/>
            <person name="Kim H.S."/>
            <person name="Cardoza R.E."/>
            <person name="Stanley A.M."/>
            <person name="Lindo L."/>
            <person name="Kelly A."/>
            <person name="Brown D.W."/>
            <person name="Lee T."/>
            <person name="Vaughan M.M."/>
            <person name="Alexander N.J."/>
            <person name="Busman M."/>
            <person name="Gutierrez S."/>
        </authorList>
    </citation>
    <scope>NUCLEOTIDE SEQUENCE [LARGE SCALE GENOMIC DNA]</scope>
    <source>
        <strain evidence="2 3">NRRL 13405</strain>
    </source>
</reference>
<dbReference type="Pfam" id="PF06985">
    <property type="entry name" value="HET"/>
    <property type="match status" value="1"/>
</dbReference>
<evidence type="ECO:0000259" key="1">
    <source>
        <dbReference type="Pfam" id="PF06985"/>
    </source>
</evidence>
<evidence type="ECO:0000313" key="3">
    <source>
        <dbReference type="Proteomes" id="UP000265631"/>
    </source>
</evidence>
<comment type="caution">
    <text evidence="2">The sequence shown here is derived from an EMBL/GenBank/DDBJ whole genome shotgun (WGS) entry which is preliminary data.</text>
</comment>
<accession>A0A395N5I6</accession>
<dbReference type="InterPro" id="IPR010730">
    <property type="entry name" value="HET"/>
</dbReference>
<protein>
    <submittedName>
        <fullName evidence="2">Het-domain-containing protein</fullName>
    </submittedName>
</protein>
<dbReference type="PANTHER" id="PTHR33112:SF1">
    <property type="entry name" value="HETEROKARYON INCOMPATIBILITY DOMAIN-CONTAINING PROTEIN"/>
    <property type="match status" value="1"/>
</dbReference>
<dbReference type="EMBL" id="PXXK01000013">
    <property type="protein sequence ID" value="RFN54909.1"/>
    <property type="molecule type" value="Genomic_DNA"/>
</dbReference>
<keyword evidence="3" id="KW-1185">Reference proteome</keyword>
<gene>
    <name evidence="2" type="ORF">FIE12Z_756</name>
</gene>
<feature type="domain" description="Heterokaryon incompatibility" evidence="1">
    <location>
        <begin position="56"/>
        <end position="201"/>
    </location>
</feature>
<dbReference type="PANTHER" id="PTHR33112">
    <property type="entry name" value="DOMAIN PROTEIN, PUTATIVE-RELATED"/>
    <property type="match status" value="1"/>
</dbReference>
<dbReference type="STRING" id="2594813.A0A395N5I6"/>
<sequence length="635" mass="71447">MRDRSQTAASIKKWLSVCDEHHTTCINASDAQSVRPTWLIDVKDQCIVQGDVPAKYIALSYTWLDVKGQSSAMDHMQLLSSNMHSMKTPDALRKDAAKLPTVIKDAIELTSLLGERWLWVDRLCIVQDGPQKMSECMRMDKIYAGAYMTIAAAAQGGLFAGTRHDYGISDGTTESTDEKIRRHYHRLKLSKWAKRAWTYQEYILSKRIVFFLDTEIFWQCGIATWDPKTLMPNQDEQAFVSTAPNSTLLRHLETPEYPDFSLYADIICPYNGRELSYEEDGLSACLGILNRLEPAFPGGFTFGLPRLYLDHALLWQPLKMSYDDVDTGRSASGRVLSDGCAPRTGLSTRRPSLPSWAWCGWQCFVDPDSLLKAFNLCQSSDENLERKSRTLQNLVTWKPVNLEEVSGKGSCQNSKPSSTSKSSLQSNLISARVPSACFLSAATLALRVFPRFAFRGGFVRAHANPVLGHKPLGDLPRVVVIQDHSGRFSGLLRVTGNLTREEGQEMKLIAVSKGCANGRNLNESFEEKVFHRSRYHDGREFLPLYDEYERWIGFRNDSPGTVTLRGMYRVIAEGAYKPSFDPPVAAYDDQTVYDFFNVLWVEDGDDGISYRAGCGYVLKDRWEGMAPTETDITLG</sequence>
<evidence type="ECO:0000313" key="2">
    <source>
        <dbReference type="EMBL" id="RFN54909.1"/>
    </source>
</evidence>
<dbReference type="AlphaFoldDB" id="A0A395N5I6"/>
<proteinExistence type="predicted"/>
<organism evidence="2 3">
    <name type="scientific">Fusarium flagelliforme</name>
    <dbReference type="NCBI Taxonomy" id="2675880"/>
    <lineage>
        <taxon>Eukaryota</taxon>
        <taxon>Fungi</taxon>
        <taxon>Dikarya</taxon>
        <taxon>Ascomycota</taxon>
        <taxon>Pezizomycotina</taxon>
        <taxon>Sordariomycetes</taxon>
        <taxon>Hypocreomycetidae</taxon>
        <taxon>Hypocreales</taxon>
        <taxon>Nectriaceae</taxon>
        <taxon>Fusarium</taxon>
        <taxon>Fusarium incarnatum-equiseti species complex</taxon>
    </lineage>
</organism>
<name>A0A395N5I6_9HYPO</name>